<dbReference type="SMART" id="SM00213">
    <property type="entry name" value="UBQ"/>
    <property type="match status" value="2"/>
</dbReference>
<dbReference type="Gene3D" id="3.10.20.90">
    <property type="entry name" value="Phosphatidylinositol 3-kinase Catalytic Subunit, Chain A, domain 1"/>
    <property type="match status" value="2"/>
</dbReference>
<dbReference type="InterPro" id="IPR000626">
    <property type="entry name" value="Ubiquitin-like_dom"/>
</dbReference>
<sequence>MIMIDIICANGHLFPVTWSVGSKVLDLKEYLADISCIDVNDQRLIYSGMTLEDDRTLDSYGLQEYHTIHMEIPNNPWFAEPETTPPSDTTTCGHGLPMEEMIMIDIICADRNMFSVTSSVRSKVVDFKELLAQISCIPANEQRLIYRGMTLEDDDRTLDSYGLKECHTIHMEAAHMIQNHEVVRRLASPQMMQAPESQLELPRQNLIRRSISSEDSAAGPSKTKNAMLFFPPIRLVGLLRSSDMKYPLCGGVFLAAILLSLGYGRMVSPDYYGCIESCLAFRFV</sequence>
<dbReference type="GO" id="GO:0005829">
    <property type="term" value="C:cytosol"/>
    <property type="evidence" value="ECO:0007669"/>
    <property type="project" value="TreeGrafter"/>
</dbReference>
<evidence type="ECO:0000313" key="2">
    <source>
        <dbReference type="EMBL" id="GEU79505.1"/>
    </source>
</evidence>
<dbReference type="PANTHER" id="PTHR10677:SF3">
    <property type="entry name" value="FI07626P-RELATED"/>
    <property type="match status" value="1"/>
</dbReference>
<protein>
    <submittedName>
        <fullName evidence="2">Ubiquitin domain-containing protein DSK2a-like</fullName>
    </submittedName>
</protein>
<comment type="caution">
    <text evidence="2">The sequence shown here is derived from an EMBL/GenBank/DDBJ whole genome shotgun (WGS) entry which is preliminary data.</text>
</comment>
<feature type="domain" description="Ubiquitin-like" evidence="1">
    <location>
        <begin position="102"/>
        <end position="171"/>
    </location>
</feature>
<dbReference type="AlphaFoldDB" id="A0A6L2N4A8"/>
<feature type="non-terminal residue" evidence="2">
    <location>
        <position position="284"/>
    </location>
</feature>
<gene>
    <name evidence="2" type="ORF">Tci_051483</name>
</gene>
<dbReference type="EMBL" id="BKCJ010007886">
    <property type="protein sequence ID" value="GEU79505.1"/>
    <property type="molecule type" value="Genomic_DNA"/>
</dbReference>
<dbReference type="InterPro" id="IPR015496">
    <property type="entry name" value="Ubiquilin"/>
</dbReference>
<dbReference type="PANTHER" id="PTHR10677">
    <property type="entry name" value="UBIQUILIN"/>
    <property type="match status" value="1"/>
</dbReference>
<feature type="domain" description="Ubiquitin-like" evidence="1">
    <location>
        <begin position="2"/>
        <end position="70"/>
    </location>
</feature>
<proteinExistence type="predicted"/>
<reference evidence="2" key="1">
    <citation type="journal article" date="2019" name="Sci. Rep.">
        <title>Draft genome of Tanacetum cinerariifolium, the natural source of mosquito coil.</title>
        <authorList>
            <person name="Yamashiro T."/>
            <person name="Shiraishi A."/>
            <person name="Satake H."/>
            <person name="Nakayama K."/>
        </authorList>
    </citation>
    <scope>NUCLEOTIDE SEQUENCE</scope>
</reference>
<dbReference type="Pfam" id="PF00240">
    <property type="entry name" value="ubiquitin"/>
    <property type="match status" value="2"/>
</dbReference>
<dbReference type="PROSITE" id="PS50053">
    <property type="entry name" value="UBIQUITIN_2"/>
    <property type="match status" value="2"/>
</dbReference>
<evidence type="ECO:0000259" key="1">
    <source>
        <dbReference type="PROSITE" id="PS50053"/>
    </source>
</evidence>
<dbReference type="GO" id="GO:0006511">
    <property type="term" value="P:ubiquitin-dependent protein catabolic process"/>
    <property type="evidence" value="ECO:0007669"/>
    <property type="project" value="TreeGrafter"/>
</dbReference>
<dbReference type="InterPro" id="IPR029071">
    <property type="entry name" value="Ubiquitin-like_domsf"/>
</dbReference>
<organism evidence="2">
    <name type="scientific">Tanacetum cinerariifolium</name>
    <name type="common">Dalmatian daisy</name>
    <name type="synonym">Chrysanthemum cinerariifolium</name>
    <dbReference type="NCBI Taxonomy" id="118510"/>
    <lineage>
        <taxon>Eukaryota</taxon>
        <taxon>Viridiplantae</taxon>
        <taxon>Streptophyta</taxon>
        <taxon>Embryophyta</taxon>
        <taxon>Tracheophyta</taxon>
        <taxon>Spermatophyta</taxon>
        <taxon>Magnoliopsida</taxon>
        <taxon>eudicotyledons</taxon>
        <taxon>Gunneridae</taxon>
        <taxon>Pentapetalae</taxon>
        <taxon>asterids</taxon>
        <taxon>campanulids</taxon>
        <taxon>Asterales</taxon>
        <taxon>Asteraceae</taxon>
        <taxon>Asteroideae</taxon>
        <taxon>Anthemideae</taxon>
        <taxon>Anthemidinae</taxon>
        <taxon>Tanacetum</taxon>
    </lineage>
</organism>
<dbReference type="SUPFAM" id="SSF54236">
    <property type="entry name" value="Ubiquitin-like"/>
    <property type="match status" value="2"/>
</dbReference>
<accession>A0A6L2N4A8</accession>
<dbReference type="GO" id="GO:0031593">
    <property type="term" value="F:polyubiquitin modification-dependent protein binding"/>
    <property type="evidence" value="ECO:0007669"/>
    <property type="project" value="TreeGrafter"/>
</dbReference>
<name>A0A6L2N4A8_TANCI</name>